<keyword evidence="6 12" id="KW-0489">Methyltransferase</keyword>
<gene>
    <name evidence="12" type="ORF">C6569_07160</name>
</gene>
<keyword evidence="7 12" id="KW-0808">Transferase</keyword>
<dbReference type="InterPro" id="IPR029063">
    <property type="entry name" value="SAM-dependent_MTases_sf"/>
</dbReference>
<evidence type="ECO:0000256" key="8">
    <source>
        <dbReference type="ARBA" id="ARBA00022691"/>
    </source>
</evidence>
<comment type="similarity">
    <text evidence="2">Belongs to the methyltransferase superfamily. L-isoaspartyl/D-aspartyl protein methyltransferase family.</text>
</comment>
<keyword evidence="13" id="KW-1185">Reference proteome</keyword>
<dbReference type="GO" id="GO:0032259">
    <property type="term" value="P:methylation"/>
    <property type="evidence" value="ECO:0007669"/>
    <property type="project" value="UniProtKB-KW"/>
</dbReference>
<dbReference type="EC" id="2.1.1.77" evidence="3"/>
<dbReference type="OrthoDB" id="9810066at2"/>
<keyword evidence="8" id="KW-0949">S-adenosyl-L-methionine</keyword>
<dbReference type="PANTHER" id="PTHR11579:SF0">
    <property type="entry name" value="PROTEIN-L-ISOASPARTATE(D-ASPARTATE) O-METHYLTRANSFERASE"/>
    <property type="match status" value="1"/>
</dbReference>
<proteinExistence type="inferred from homology"/>
<dbReference type="Proteomes" id="UP000237889">
    <property type="component" value="Chromosome"/>
</dbReference>
<sequence>MNAAPGPEHFLAAAEFVLMLRQSGLSDRRVLKAMEQVPRVPFVEERHFALADEDIALPIAMGQSILRPTLLATMLDALDVGPTHKVLHIGTGSGYAAAILGRLAASVVTVERWRTLADSAHVRLRSLGYDMVETIFGDGYDGYPQRAPYDRILLTCAVSDPPPHLLAQLAPDGVMVVPLTAGVVVRTGKADSQAARTAFAVAHVDPAVHGVARRL</sequence>
<reference evidence="12 13" key="1">
    <citation type="submission" date="2018-03" db="EMBL/GenBank/DDBJ databases">
        <title>Genome sequencing of Phreatobacter sp.</title>
        <authorList>
            <person name="Kim S.-J."/>
            <person name="Heo J."/>
            <person name="Kwon S.-W."/>
        </authorList>
    </citation>
    <scope>NUCLEOTIDE SEQUENCE [LARGE SCALE GENOMIC DNA]</scope>
    <source>
        <strain evidence="12 13">S-12</strain>
    </source>
</reference>
<evidence type="ECO:0000256" key="9">
    <source>
        <dbReference type="ARBA" id="ARBA00030757"/>
    </source>
</evidence>
<evidence type="ECO:0000256" key="4">
    <source>
        <dbReference type="ARBA" id="ARBA00013346"/>
    </source>
</evidence>
<dbReference type="GO" id="GO:0005737">
    <property type="term" value="C:cytoplasm"/>
    <property type="evidence" value="ECO:0007669"/>
    <property type="project" value="UniProtKB-SubCell"/>
</dbReference>
<comment type="subcellular location">
    <subcellularLocation>
        <location evidence="1">Cytoplasm</location>
    </subcellularLocation>
</comment>
<dbReference type="RefSeq" id="WP_106748197.1">
    <property type="nucleotide sequence ID" value="NZ_CP027668.1"/>
</dbReference>
<evidence type="ECO:0000256" key="1">
    <source>
        <dbReference type="ARBA" id="ARBA00004496"/>
    </source>
</evidence>
<evidence type="ECO:0000313" key="12">
    <source>
        <dbReference type="EMBL" id="AVO44856.1"/>
    </source>
</evidence>
<evidence type="ECO:0000256" key="10">
    <source>
        <dbReference type="ARBA" id="ARBA00031323"/>
    </source>
</evidence>
<dbReference type="PROSITE" id="PS01279">
    <property type="entry name" value="PCMT"/>
    <property type="match status" value="1"/>
</dbReference>
<dbReference type="GO" id="GO:0004719">
    <property type="term" value="F:protein-L-isoaspartate (D-aspartate) O-methyltransferase activity"/>
    <property type="evidence" value="ECO:0007669"/>
    <property type="project" value="UniProtKB-EC"/>
</dbReference>
<dbReference type="PANTHER" id="PTHR11579">
    <property type="entry name" value="PROTEIN-L-ISOASPARTATE O-METHYLTRANSFERASE"/>
    <property type="match status" value="1"/>
</dbReference>
<dbReference type="Pfam" id="PF01135">
    <property type="entry name" value="PCMT"/>
    <property type="match status" value="1"/>
</dbReference>
<organism evidence="12 13">
    <name type="scientific">Phreatobacter cathodiphilus</name>
    <dbReference type="NCBI Taxonomy" id="1868589"/>
    <lineage>
        <taxon>Bacteria</taxon>
        <taxon>Pseudomonadati</taxon>
        <taxon>Pseudomonadota</taxon>
        <taxon>Alphaproteobacteria</taxon>
        <taxon>Hyphomicrobiales</taxon>
        <taxon>Phreatobacteraceae</taxon>
        <taxon>Phreatobacter</taxon>
    </lineage>
</organism>
<evidence type="ECO:0000256" key="2">
    <source>
        <dbReference type="ARBA" id="ARBA00005369"/>
    </source>
</evidence>
<evidence type="ECO:0000313" key="13">
    <source>
        <dbReference type="Proteomes" id="UP000237889"/>
    </source>
</evidence>
<evidence type="ECO:0000256" key="7">
    <source>
        <dbReference type="ARBA" id="ARBA00022679"/>
    </source>
</evidence>
<dbReference type="SUPFAM" id="SSF53335">
    <property type="entry name" value="S-adenosyl-L-methionine-dependent methyltransferases"/>
    <property type="match status" value="1"/>
</dbReference>
<evidence type="ECO:0000256" key="3">
    <source>
        <dbReference type="ARBA" id="ARBA00011890"/>
    </source>
</evidence>
<evidence type="ECO:0000256" key="5">
    <source>
        <dbReference type="ARBA" id="ARBA00022490"/>
    </source>
</evidence>
<keyword evidence="5" id="KW-0963">Cytoplasm</keyword>
<protein>
    <recommendedName>
        <fullName evidence="4">Protein-L-isoaspartate O-methyltransferase</fullName>
        <ecNumber evidence="3">2.1.1.77</ecNumber>
    </recommendedName>
    <alternativeName>
        <fullName evidence="11">L-isoaspartyl protein carboxyl methyltransferase</fullName>
    </alternativeName>
    <alternativeName>
        <fullName evidence="9">Protein L-isoaspartyl methyltransferase</fullName>
    </alternativeName>
    <alternativeName>
        <fullName evidence="10">Protein-beta-aspartate methyltransferase</fullName>
    </alternativeName>
</protein>
<dbReference type="AlphaFoldDB" id="A0A2S0N9S6"/>
<dbReference type="KEGG" id="phr:C6569_07160"/>
<accession>A0A2S0N9S6</accession>
<evidence type="ECO:0000256" key="11">
    <source>
        <dbReference type="ARBA" id="ARBA00031350"/>
    </source>
</evidence>
<dbReference type="EMBL" id="CP027668">
    <property type="protein sequence ID" value="AVO44856.1"/>
    <property type="molecule type" value="Genomic_DNA"/>
</dbReference>
<dbReference type="InterPro" id="IPR000682">
    <property type="entry name" value="PCMT"/>
</dbReference>
<evidence type="ECO:0000256" key="6">
    <source>
        <dbReference type="ARBA" id="ARBA00022603"/>
    </source>
</evidence>
<dbReference type="Gene3D" id="3.40.50.150">
    <property type="entry name" value="Vaccinia Virus protein VP39"/>
    <property type="match status" value="1"/>
</dbReference>
<name>A0A2S0N9S6_9HYPH</name>